<dbReference type="CDD" id="cd02042">
    <property type="entry name" value="ParAB_family"/>
    <property type="match status" value="1"/>
</dbReference>
<dbReference type="Pfam" id="PF13614">
    <property type="entry name" value="AAA_31"/>
    <property type="match status" value="1"/>
</dbReference>
<evidence type="ECO:0000313" key="3">
    <source>
        <dbReference type="Proteomes" id="UP000551327"/>
    </source>
</evidence>
<keyword evidence="3" id="KW-1185">Reference proteome</keyword>
<dbReference type="EMBL" id="JACLAX010000001">
    <property type="protein sequence ID" value="MBC2667782.1"/>
    <property type="molecule type" value="Genomic_DNA"/>
</dbReference>
<evidence type="ECO:0000313" key="2">
    <source>
        <dbReference type="EMBL" id="MBC2667782.1"/>
    </source>
</evidence>
<organism evidence="2 3">
    <name type="scientific">Novosphingobium piscinae</name>
    <dbReference type="NCBI Taxonomy" id="1507448"/>
    <lineage>
        <taxon>Bacteria</taxon>
        <taxon>Pseudomonadati</taxon>
        <taxon>Pseudomonadota</taxon>
        <taxon>Alphaproteobacteria</taxon>
        <taxon>Sphingomonadales</taxon>
        <taxon>Sphingomonadaceae</taxon>
        <taxon>Novosphingobium</taxon>
    </lineage>
</organism>
<comment type="caution">
    <text evidence="2">The sequence shown here is derived from an EMBL/GenBank/DDBJ whole genome shotgun (WGS) entry which is preliminary data.</text>
</comment>
<dbReference type="AlphaFoldDB" id="A0A7X1KNM3"/>
<dbReference type="PANTHER" id="PTHR13696">
    <property type="entry name" value="P-LOOP CONTAINING NUCLEOSIDE TRIPHOSPHATE HYDROLASE"/>
    <property type="match status" value="1"/>
</dbReference>
<protein>
    <submittedName>
        <fullName evidence="2">ParA family protein</fullName>
    </submittedName>
</protein>
<name>A0A7X1KNM3_9SPHN</name>
<sequence>MKVVACYSCKGGVGKSTLAANLAWAAATISARRTLLWDLDPQGGGGFLLGVDRPRGAQAAARFEQTSLARDGIVPTAWPHLDVLPADPSLRGVDRLFERLGKRKRLARLTASLGEWYDRVILDCPPVINALSEQIIRAADVIIVPLTASPLARRALDEVLDDLRRNHGQHAPVLPVFALYDARRRLHVEARAAHPDWPVVPMASLVEQMAVQRKPIGATAPRSPAAEAIRSLWTGIERRLTRA</sequence>
<dbReference type="Proteomes" id="UP000551327">
    <property type="component" value="Unassembled WGS sequence"/>
</dbReference>
<dbReference type="PANTHER" id="PTHR13696:SF52">
    <property type="entry name" value="PARA FAMILY PROTEIN CT_582"/>
    <property type="match status" value="1"/>
</dbReference>
<accession>A0A7X1KNM3</accession>
<dbReference type="InterPro" id="IPR050678">
    <property type="entry name" value="DNA_Partitioning_ATPase"/>
</dbReference>
<proteinExistence type="predicted"/>
<dbReference type="SUPFAM" id="SSF52540">
    <property type="entry name" value="P-loop containing nucleoside triphosphate hydrolases"/>
    <property type="match status" value="1"/>
</dbReference>
<reference evidence="2 3" key="1">
    <citation type="submission" date="2020-08" db="EMBL/GenBank/DDBJ databases">
        <title>The genome sequence of type strain Novosphingobium piscinae KCTC 42194.</title>
        <authorList>
            <person name="Liu Y."/>
        </authorList>
    </citation>
    <scope>NUCLEOTIDE SEQUENCE [LARGE SCALE GENOMIC DNA]</scope>
    <source>
        <strain evidence="2 3">KCTC 42194</strain>
    </source>
</reference>
<dbReference type="InterPro" id="IPR027417">
    <property type="entry name" value="P-loop_NTPase"/>
</dbReference>
<dbReference type="Gene3D" id="3.40.50.300">
    <property type="entry name" value="P-loop containing nucleotide triphosphate hydrolases"/>
    <property type="match status" value="1"/>
</dbReference>
<dbReference type="RefSeq" id="WP_185677654.1">
    <property type="nucleotide sequence ID" value="NZ_JACLAX010000001.1"/>
</dbReference>
<gene>
    <name evidence="2" type="ORF">H7F53_01315</name>
</gene>
<feature type="domain" description="AAA" evidence="1">
    <location>
        <begin position="1"/>
        <end position="164"/>
    </location>
</feature>
<evidence type="ECO:0000259" key="1">
    <source>
        <dbReference type="Pfam" id="PF13614"/>
    </source>
</evidence>
<dbReference type="InterPro" id="IPR025669">
    <property type="entry name" value="AAA_dom"/>
</dbReference>